<evidence type="ECO:0000313" key="1">
    <source>
        <dbReference type="EMBL" id="KAG0564834.1"/>
    </source>
</evidence>
<dbReference type="AlphaFoldDB" id="A0A8T0H3B8"/>
<accession>A0A8T0H3B8</accession>
<protein>
    <submittedName>
        <fullName evidence="1">Uncharacterized protein</fullName>
    </submittedName>
</protein>
<comment type="caution">
    <text evidence="1">The sequence shown here is derived from an EMBL/GenBank/DDBJ whole genome shotgun (WGS) entry which is preliminary data.</text>
</comment>
<name>A0A8T0H3B8_CERPU</name>
<organism evidence="1 2">
    <name type="scientific">Ceratodon purpureus</name>
    <name type="common">Fire moss</name>
    <name type="synonym">Dicranum purpureum</name>
    <dbReference type="NCBI Taxonomy" id="3225"/>
    <lineage>
        <taxon>Eukaryota</taxon>
        <taxon>Viridiplantae</taxon>
        <taxon>Streptophyta</taxon>
        <taxon>Embryophyta</taxon>
        <taxon>Bryophyta</taxon>
        <taxon>Bryophytina</taxon>
        <taxon>Bryopsida</taxon>
        <taxon>Dicranidae</taxon>
        <taxon>Pseudoditrichales</taxon>
        <taxon>Ditrichaceae</taxon>
        <taxon>Ceratodon</taxon>
    </lineage>
</organism>
<evidence type="ECO:0000313" key="2">
    <source>
        <dbReference type="Proteomes" id="UP000822688"/>
    </source>
</evidence>
<gene>
    <name evidence="1" type="ORF">KC19_8G143800</name>
</gene>
<reference evidence="1" key="1">
    <citation type="submission" date="2020-06" db="EMBL/GenBank/DDBJ databases">
        <title>WGS assembly of Ceratodon purpureus strain R40.</title>
        <authorList>
            <person name="Carey S.B."/>
            <person name="Jenkins J."/>
            <person name="Shu S."/>
            <person name="Lovell J.T."/>
            <person name="Sreedasyam A."/>
            <person name="Maumus F."/>
            <person name="Tiley G.P."/>
            <person name="Fernandez-Pozo N."/>
            <person name="Barry K."/>
            <person name="Chen C."/>
            <person name="Wang M."/>
            <person name="Lipzen A."/>
            <person name="Daum C."/>
            <person name="Saski C.A."/>
            <person name="Payton A.C."/>
            <person name="Mcbreen J.C."/>
            <person name="Conrad R.E."/>
            <person name="Kollar L.M."/>
            <person name="Olsson S."/>
            <person name="Huttunen S."/>
            <person name="Landis J.B."/>
            <person name="Wickett N.J."/>
            <person name="Johnson M.G."/>
            <person name="Rensing S.A."/>
            <person name="Grimwood J."/>
            <person name="Schmutz J."/>
            <person name="Mcdaniel S.F."/>
        </authorList>
    </citation>
    <scope>NUCLEOTIDE SEQUENCE</scope>
    <source>
        <strain evidence="1">R40</strain>
    </source>
</reference>
<dbReference type="Proteomes" id="UP000822688">
    <property type="component" value="Chromosome 8"/>
</dbReference>
<keyword evidence="2" id="KW-1185">Reference proteome</keyword>
<sequence length="77" mass="8815">MQRYISVLRYSSQQPDYPRRIPSDFRPSLCSQPFDLQSPKPVASNQQINTSPIATSVDVRFRSYKLSPSLEILTVLV</sequence>
<dbReference type="EMBL" id="CM026429">
    <property type="protein sequence ID" value="KAG0564834.1"/>
    <property type="molecule type" value="Genomic_DNA"/>
</dbReference>
<proteinExistence type="predicted"/>